<evidence type="ECO:0000313" key="2">
    <source>
        <dbReference type="EMBL" id="CAG7731161.1"/>
    </source>
</evidence>
<proteinExistence type="predicted"/>
<reference evidence="2" key="1">
    <citation type="submission" date="2021-06" db="EMBL/GenBank/DDBJ databases">
        <authorList>
            <person name="Hodson N. C."/>
            <person name="Mongue J. A."/>
            <person name="Jaron S. K."/>
        </authorList>
    </citation>
    <scope>NUCLEOTIDE SEQUENCE</scope>
</reference>
<keyword evidence="3" id="KW-1185">Reference proteome</keyword>
<evidence type="ECO:0000313" key="3">
    <source>
        <dbReference type="Proteomes" id="UP000708208"/>
    </source>
</evidence>
<dbReference type="EMBL" id="CAJVCH010207029">
    <property type="protein sequence ID" value="CAG7731161.1"/>
    <property type="molecule type" value="Genomic_DNA"/>
</dbReference>
<comment type="caution">
    <text evidence="2">The sequence shown here is derived from an EMBL/GenBank/DDBJ whole genome shotgun (WGS) entry which is preliminary data.</text>
</comment>
<accession>A0A8J2K9S9</accession>
<keyword evidence="1" id="KW-0732">Signal</keyword>
<name>A0A8J2K9S9_9HEXA</name>
<organism evidence="2 3">
    <name type="scientific">Allacma fusca</name>
    <dbReference type="NCBI Taxonomy" id="39272"/>
    <lineage>
        <taxon>Eukaryota</taxon>
        <taxon>Metazoa</taxon>
        <taxon>Ecdysozoa</taxon>
        <taxon>Arthropoda</taxon>
        <taxon>Hexapoda</taxon>
        <taxon>Collembola</taxon>
        <taxon>Symphypleona</taxon>
        <taxon>Sminthuridae</taxon>
        <taxon>Allacma</taxon>
    </lineage>
</organism>
<gene>
    <name evidence="2" type="ORF">AFUS01_LOCUS19768</name>
</gene>
<dbReference type="Proteomes" id="UP000708208">
    <property type="component" value="Unassembled WGS sequence"/>
</dbReference>
<feature type="signal peptide" evidence="1">
    <location>
        <begin position="1"/>
        <end position="20"/>
    </location>
</feature>
<feature type="non-terminal residue" evidence="2">
    <location>
        <position position="60"/>
    </location>
</feature>
<feature type="chain" id="PRO_5035307025" evidence="1">
    <location>
        <begin position="21"/>
        <end position="60"/>
    </location>
</feature>
<dbReference type="AlphaFoldDB" id="A0A8J2K9S9"/>
<protein>
    <submittedName>
        <fullName evidence="2">Uncharacterized protein</fullName>
    </submittedName>
</protein>
<sequence length="60" mass="6732">MMWMCYFACVLLLGTSAVLATSEPPKEYPSDNCGLVRGNTTLSDPRYDFHIIGKDYDNLP</sequence>
<evidence type="ECO:0000256" key="1">
    <source>
        <dbReference type="SAM" id="SignalP"/>
    </source>
</evidence>